<dbReference type="PANTHER" id="PTHR39338:SF6">
    <property type="entry name" value="BLL5662 PROTEIN"/>
    <property type="match status" value="1"/>
</dbReference>
<dbReference type="SUPFAM" id="SSF53300">
    <property type="entry name" value="vWA-like"/>
    <property type="match status" value="1"/>
</dbReference>
<keyword evidence="4" id="KW-1185">Reference proteome</keyword>
<feature type="region of interest" description="Disordered" evidence="1">
    <location>
        <begin position="91"/>
        <end position="136"/>
    </location>
</feature>
<accession>A0A1I4GG25</accession>
<dbReference type="SMART" id="SM00327">
    <property type="entry name" value="VWA"/>
    <property type="match status" value="1"/>
</dbReference>
<sequence>MTLVTKFAARDPGPAARMTGFARHLRDHGLRLGVGETALAIEALCHVNAANPSEARRALKSVFTGCTEEAAQFDGLFDSYWMNGGRVKTRITPTAPNAPNEHAHSTREANAAGDPSDGAGDISAPDGGTGEADANGEGKLVATDIANLFKKDLRDIVRPDDIAEAEKIALRLGAAMRDRKSRRRVAARKGDQIHFRKAIRQSLATGGEPFALPRRHRPDRTLRVTAICDVSGSMTVYSRIFLAFLAGLMRADPRADAYLFHTKLVRITEALRDKDALRALARLSLLADGFAGGSKIGDSLNTFAGTYGRRFVDNRTVVMILSDGYDTAAPDGISDALARLKKRGCKIIWLNPLKGWDGYAPTARAMAQALPHLDLFCAANTLGDLAALEPELARL</sequence>
<dbReference type="Gene3D" id="3.40.50.410">
    <property type="entry name" value="von Willebrand factor, type A domain"/>
    <property type="match status" value="1"/>
</dbReference>
<reference evidence="4" key="1">
    <citation type="submission" date="2016-10" db="EMBL/GenBank/DDBJ databases">
        <authorList>
            <person name="Varghese N."/>
            <person name="Submissions S."/>
        </authorList>
    </citation>
    <scope>NUCLEOTIDE SEQUENCE [LARGE SCALE GENOMIC DNA]</scope>
    <source>
        <strain evidence="4">DSM 16199</strain>
    </source>
</reference>
<name>A0A1I4GG25_9RHOB</name>
<proteinExistence type="predicted"/>
<dbReference type="InterPro" id="IPR008912">
    <property type="entry name" value="Uncharacterised_CoxE"/>
</dbReference>
<dbReference type="Proteomes" id="UP000199550">
    <property type="component" value="Unassembled WGS sequence"/>
</dbReference>
<dbReference type="OrthoDB" id="9790469at2"/>
<dbReference type="RefSeq" id="WP_090189882.1">
    <property type="nucleotide sequence ID" value="NZ_CAXIDI010000003.1"/>
</dbReference>
<dbReference type="InterPro" id="IPR011195">
    <property type="entry name" value="UCP010256"/>
</dbReference>
<dbReference type="PIRSF" id="PIRSF010256">
    <property type="entry name" value="CoxE_vWa"/>
    <property type="match status" value="1"/>
</dbReference>
<protein>
    <submittedName>
        <fullName evidence="3">Uncharacterized conserved protein, contains von Willebrand factor type A (VWA) domain</fullName>
    </submittedName>
</protein>
<dbReference type="Pfam" id="PF05762">
    <property type="entry name" value="VWA_CoxE"/>
    <property type="match status" value="1"/>
</dbReference>
<dbReference type="AlphaFoldDB" id="A0A1I4GG25"/>
<dbReference type="PANTHER" id="PTHR39338">
    <property type="entry name" value="BLL5662 PROTEIN-RELATED"/>
    <property type="match status" value="1"/>
</dbReference>
<evidence type="ECO:0000313" key="4">
    <source>
        <dbReference type="Proteomes" id="UP000199550"/>
    </source>
</evidence>
<gene>
    <name evidence="3" type="ORF">SAMN04488004_11277</name>
</gene>
<evidence type="ECO:0000313" key="3">
    <source>
        <dbReference type="EMBL" id="SFL28503.1"/>
    </source>
</evidence>
<feature type="domain" description="VWFA" evidence="2">
    <location>
        <begin position="221"/>
        <end position="387"/>
    </location>
</feature>
<organism evidence="3 4">
    <name type="scientific">Loktanella salsilacus</name>
    <dbReference type="NCBI Taxonomy" id="195913"/>
    <lineage>
        <taxon>Bacteria</taxon>
        <taxon>Pseudomonadati</taxon>
        <taxon>Pseudomonadota</taxon>
        <taxon>Alphaproteobacteria</taxon>
        <taxon>Rhodobacterales</taxon>
        <taxon>Roseobacteraceae</taxon>
        <taxon>Loktanella</taxon>
    </lineage>
</organism>
<evidence type="ECO:0000256" key="1">
    <source>
        <dbReference type="SAM" id="MobiDB-lite"/>
    </source>
</evidence>
<dbReference type="InterPro" id="IPR002035">
    <property type="entry name" value="VWF_A"/>
</dbReference>
<dbReference type="STRING" id="195913.SAMN04488004_11277"/>
<dbReference type="EMBL" id="FOTF01000012">
    <property type="protein sequence ID" value="SFL28503.1"/>
    <property type="molecule type" value="Genomic_DNA"/>
</dbReference>
<evidence type="ECO:0000259" key="2">
    <source>
        <dbReference type="SMART" id="SM00327"/>
    </source>
</evidence>
<dbReference type="InterPro" id="IPR036465">
    <property type="entry name" value="vWFA_dom_sf"/>
</dbReference>